<sequence length="302" mass="32697">MKIGIGLTNFSWPIPADQLGPTIEDIARTADTAGFHSLWVMDHFFQIRISGAPTESPMPEAYSTLGFLAGITNRIMLGALVGSVSYRHPGVLIKTVTTLDVLSGGRMYFGIGAGAPFDPPQMGPETTFEAEGLGIPFPRLAERFQLLEETLQIAHQMWSGDETPFHGKHYNLSRPLNSPNSVRRPHPPILIGGSGEKKTLRLVARYADACNLFDLPGSGFADNLTHKLEVLRGHCEDLGRDPAEIEKTVVTTVDFSNGIEPVADHLRALAELGIDHALVTPPGAWDKASLADATELLTKIGE</sequence>
<evidence type="ECO:0000256" key="4">
    <source>
        <dbReference type="ARBA" id="ARBA00023033"/>
    </source>
</evidence>
<comment type="caution">
    <text evidence="6">The sequence shown here is derived from an EMBL/GenBank/DDBJ whole genome shotgun (WGS) entry which is preliminary data.</text>
</comment>
<keyword evidence="2" id="KW-0288">FMN</keyword>
<evidence type="ECO:0000313" key="7">
    <source>
        <dbReference type="Proteomes" id="UP000466794"/>
    </source>
</evidence>
<dbReference type="GO" id="GO:0008726">
    <property type="term" value="F:alkanesulfonate monooxygenase activity"/>
    <property type="evidence" value="ECO:0007669"/>
    <property type="project" value="TreeGrafter"/>
</dbReference>
<name>A0A7K1V4U3_9NOCA</name>
<keyword evidence="1" id="KW-0285">Flavoprotein</keyword>
<dbReference type="InterPro" id="IPR019952">
    <property type="entry name" value="F420_OxRdatse_Rv1855c_pred"/>
</dbReference>
<dbReference type="NCBIfam" id="TIGR03560">
    <property type="entry name" value="F420_Rv1855c"/>
    <property type="match status" value="1"/>
</dbReference>
<feature type="domain" description="Luciferase-like" evidence="5">
    <location>
        <begin position="22"/>
        <end position="260"/>
    </location>
</feature>
<evidence type="ECO:0000256" key="3">
    <source>
        <dbReference type="ARBA" id="ARBA00023002"/>
    </source>
</evidence>
<dbReference type="InterPro" id="IPR011251">
    <property type="entry name" value="Luciferase-like_dom"/>
</dbReference>
<reference evidence="6 7" key="1">
    <citation type="submission" date="2019-12" db="EMBL/GenBank/DDBJ databases">
        <title>Nocardia sp. nov. ET3-3 isolated from soil.</title>
        <authorList>
            <person name="Kanchanasin P."/>
            <person name="Tanasupawat S."/>
            <person name="Yuki M."/>
            <person name="Kudo T."/>
        </authorList>
    </citation>
    <scope>NUCLEOTIDE SEQUENCE [LARGE SCALE GENOMIC DNA]</scope>
    <source>
        <strain evidence="6 7">ET3-3</strain>
    </source>
</reference>
<dbReference type="RefSeq" id="WP_157391077.1">
    <property type="nucleotide sequence ID" value="NZ_WRPP01000006.1"/>
</dbReference>
<evidence type="ECO:0000256" key="2">
    <source>
        <dbReference type="ARBA" id="ARBA00022643"/>
    </source>
</evidence>
<dbReference type="AlphaFoldDB" id="A0A7K1V4U3"/>
<dbReference type="Proteomes" id="UP000466794">
    <property type="component" value="Unassembled WGS sequence"/>
</dbReference>
<organism evidence="6 7">
    <name type="scientific">Nocardia terrae</name>
    <dbReference type="NCBI Taxonomy" id="2675851"/>
    <lineage>
        <taxon>Bacteria</taxon>
        <taxon>Bacillati</taxon>
        <taxon>Actinomycetota</taxon>
        <taxon>Actinomycetes</taxon>
        <taxon>Mycobacteriales</taxon>
        <taxon>Nocardiaceae</taxon>
        <taxon>Nocardia</taxon>
    </lineage>
</organism>
<keyword evidence="4" id="KW-0503">Monooxygenase</keyword>
<gene>
    <name evidence="6" type="ORF">GPX89_30260</name>
</gene>
<keyword evidence="3" id="KW-0560">Oxidoreductase</keyword>
<protein>
    <submittedName>
        <fullName evidence="6">TIGR03560 family F420-dependent LLM class oxidoreductase</fullName>
    </submittedName>
</protein>
<accession>A0A7K1V4U3</accession>
<dbReference type="PANTHER" id="PTHR42847:SF8">
    <property type="entry name" value="CONSERVED PROTEIN"/>
    <property type="match status" value="1"/>
</dbReference>
<dbReference type="EMBL" id="WRPP01000006">
    <property type="protein sequence ID" value="MVU81511.1"/>
    <property type="molecule type" value="Genomic_DNA"/>
</dbReference>
<dbReference type="Gene3D" id="3.20.20.30">
    <property type="entry name" value="Luciferase-like domain"/>
    <property type="match status" value="1"/>
</dbReference>
<evidence type="ECO:0000259" key="5">
    <source>
        <dbReference type="Pfam" id="PF00296"/>
    </source>
</evidence>
<proteinExistence type="predicted"/>
<evidence type="ECO:0000256" key="1">
    <source>
        <dbReference type="ARBA" id="ARBA00022630"/>
    </source>
</evidence>
<keyword evidence="7" id="KW-1185">Reference proteome</keyword>
<dbReference type="InterPro" id="IPR050172">
    <property type="entry name" value="SsuD_RutA_monooxygenase"/>
</dbReference>
<dbReference type="Pfam" id="PF00296">
    <property type="entry name" value="Bac_luciferase"/>
    <property type="match status" value="1"/>
</dbReference>
<dbReference type="SUPFAM" id="SSF51679">
    <property type="entry name" value="Bacterial luciferase-like"/>
    <property type="match status" value="1"/>
</dbReference>
<evidence type="ECO:0000313" key="6">
    <source>
        <dbReference type="EMBL" id="MVU81511.1"/>
    </source>
</evidence>
<dbReference type="PANTHER" id="PTHR42847">
    <property type="entry name" value="ALKANESULFONATE MONOOXYGENASE"/>
    <property type="match status" value="1"/>
</dbReference>
<dbReference type="InterPro" id="IPR036661">
    <property type="entry name" value="Luciferase-like_sf"/>
</dbReference>
<dbReference type="GO" id="GO:0046306">
    <property type="term" value="P:alkanesulfonate catabolic process"/>
    <property type="evidence" value="ECO:0007669"/>
    <property type="project" value="TreeGrafter"/>
</dbReference>